<protein>
    <submittedName>
        <fullName evidence="1">Uncharacterized protein</fullName>
    </submittedName>
</protein>
<evidence type="ECO:0000313" key="2">
    <source>
        <dbReference type="Proteomes" id="UP000284434"/>
    </source>
</evidence>
<dbReference type="Proteomes" id="UP000284434">
    <property type="component" value="Unassembled WGS sequence"/>
</dbReference>
<name>A0A413IFR6_9BACT</name>
<reference evidence="1 2" key="1">
    <citation type="submission" date="2018-08" db="EMBL/GenBank/DDBJ databases">
        <title>A genome reference for cultivated species of the human gut microbiota.</title>
        <authorList>
            <person name="Zou Y."/>
            <person name="Xue W."/>
            <person name="Luo G."/>
        </authorList>
    </citation>
    <scope>NUCLEOTIDE SEQUENCE [LARGE SCALE GENOMIC DNA]</scope>
    <source>
        <strain evidence="1 2">OF03-11</strain>
    </source>
</reference>
<proteinExistence type="predicted"/>
<evidence type="ECO:0000313" key="1">
    <source>
        <dbReference type="EMBL" id="RGY09309.1"/>
    </source>
</evidence>
<gene>
    <name evidence="1" type="ORF">DXA53_03245</name>
</gene>
<dbReference type="GeneID" id="61275842"/>
<sequence>MATIRRKTVLQEMDVKTNPRTGEQEVFSITFDKLNGERVFIPRGVSCGLNMDMAANRYRGVLPVDKNGNSTGHPTPVGIDRIIRFNGKEVVL</sequence>
<organism evidence="1 2">
    <name type="scientific">Odoribacter splanchnicus</name>
    <dbReference type="NCBI Taxonomy" id="28118"/>
    <lineage>
        <taxon>Bacteria</taxon>
        <taxon>Pseudomonadati</taxon>
        <taxon>Bacteroidota</taxon>
        <taxon>Bacteroidia</taxon>
        <taxon>Bacteroidales</taxon>
        <taxon>Odoribacteraceae</taxon>
        <taxon>Odoribacter</taxon>
    </lineage>
</organism>
<dbReference type="EMBL" id="QSCO01000003">
    <property type="protein sequence ID" value="RGY09309.1"/>
    <property type="molecule type" value="Genomic_DNA"/>
</dbReference>
<accession>A0A413IFR6</accession>
<comment type="caution">
    <text evidence="1">The sequence shown here is derived from an EMBL/GenBank/DDBJ whole genome shotgun (WGS) entry which is preliminary data.</text>
</comment>
<dbReference type="RefSeq" id="WP_041556831.1">
    <property type="nucleotide sequence ID" value="NZ_LT906459.1"/>
</dbReference>
<dbReference type="AlphaFoldDB" id="A0A413IFR6"/>